<dbReference type="PANTHER" id="PTHR43000">
    <property type="entry name" value="DTDP-D-GLUCOSE 4,6-DEHYDRATASE-RELATED"/>
    <property type="match status" value="1"/>
</dbReference>
<protein>
    <submittedName>
        <fullName evidence="2">UDP-glucose 4-epimerase</fullName>
    </submittedName>
</protein>
<dbReference type="Pfam" id="PF16363">
    <property type="entry name" value="GDP_Man_Dehyd"/>
    <property type="match status" value="1"/>
</dbReference>
<accession>A0A8E0NC56</accession>
<dbReference type="Gene3D" id="3.40.50.720">
    <property type="entry name" value="NAD(P)-binding Rossmann-like Domain"/>
    <property type="match status" value="1"/>
</dbReference>
<dbReference type="InterPro" id="IPR036291">
    <property type="entry name" value="NAD(P)-bd_dom_sf"/>
</dbReference>
<dbReference type="Proteomes" id="UP000016569">
    <property type="component" value="Unassembled WGS sequence"/>
</dbReference>
<keyword evidence="3" id="KW-1185">Reference proteome</keyword>
<organism evidence="2 3">
    <name type="scientific">Brevundimonas abyssalis TAR-001</name>
    <dbReference type="NCBI Taxonomy" id="1391729"/>
    <lineage>
        <taxon>Bacteria</taxon>
        <taxon>Pseudomonadati</taxon>
        <taxon>Pseudomonadota</taxon>
        <taxon>Alphaproteobacteria</taxon>
        <taxon>Caulobacterales</taxon>
        <taxon>Caulobacteraceae</taxon>
        <taxon>Brevundimonas</taxon>
    </lineage>
</organism>
<comment type="caution">
    <text evidence="2">The sequence shown here is derived from an EMBL/GenBank/DDBJ whole genome shotgun (WGS) entry which is preliminary data.</text>
</comment>
<evidence type="ECO:0000313" key="2">
    <source>
        <dbReference type="EMBL" id="GAD59638.1"/>
    </source>
</evidence>
<evidence type="ECO:0000259" key="1">
    <source>
        <dbReference type="Pfam" id="PF16363"/>
    </source>
</evidence>
<dbReference type="InterPro" id="IPR016040">
    <property type="entry name" value="NAD(P)-bd_dom"/>
</dbReference>
<name>A0A8E0NC56_9CAUL</name>
<feature type="domain" description="NAD(P)-binding" evidence="1">
    <location>
        <begin position="14"/>
        <end position="133"/>
    </location>
</feature>
<gene>
    <name evidence="2" type="ORF">MBEBAB_1888</name>
</gene>
<proteinExistence type="predicted"/>
<dbReference type="SUPFAM" id="SSF51735">
    <property type="entry name" value="NAD(P)-binding Rossmann-fold domains"/>
    <property type="match status" value="1"/>
</dbReference>
<evidence type="ECO:0000313" key="3">
    <source>
        <dbReference type="Proteomes" id="UP000016569"/>
    </source>
</evidence>
<dbReference type="EMBL" id="BATC01000033">
    <property type="protein sequence ID" value="GAD59638.1"/>
    <property type="molecule type" value="Genomic_DNA"/>
</dbReference>
<dbReference type="AlphaFoldDB" id="A0A8E0NC56"/>
<sequence>MVDPIASLKGKRVLVTGGGGFIGSRVCERLVEAGADVRALVLYTSSGTAEWLDTSPVRAEVDIRRGDLADRDSVMDAVRDCEIVLHLGALIAIPYSYAAPESYVRVNTLGTLNVLQAVRECGVARMVNTSTSEATAPPASPP</sequence>
<reference evidence="3" key="1">
    <citation type="journal article" date="2013" name="Genome Announc.">
        <title>Draft Genome Sequence of the Dimorphic Prosthecate Bacterium Brevundimonas abyssalis TAR-001T.</title>
        <authorList>
            <person name="Tsubouchi T."/>
            <person name="Nishi S."/>
            <person name="Usui K."/>
            <person name="Shimane Y."/>
            <person name="Takaki Y."/>
            <person name="Maruyama T."/>
            <person name="Hatada Y."/>
        </authorList>
    </citation>
    <scope>NUCLEOTIDE SEQUENCE [LARGE SCALE GENOMIC DNA]</scope>
    <source>
        <strain evidence="3">TAR-001</strain>
    </source>
</reference>